<dbReference type="EMBL" id="LMAW01002900">
    <property type="protein sequence ID" value="KQK75802.1"/>
    <property type="molecule type" value="Genomic_DNA"/>
</dbReference>
<proteinExistence type="predicted"/>
<gene>
    <name evidence="3" type="ORF">AAES_161248</name>
</gene>
<feature type="compositionally biased region" description="Basic and acidic residues" evidence="1">
    <location>
        <begin position="61"/>
        <end position="82"/>
    </location>
</feature>
<evidence type="ECO:0000256" key="2">
    <source>
        <dbReference type="SAM" id="SignalP"/>
    </source>
</evidence>
<feature type="region of interest" description="Disordered" evidence="1">
    <location>
        <begin position="35"/>
        <end position="83"/>
    </location>
</feature>
<evidence type="ECO:0008006" key="5">
    <source>
        <dbReference type="Google" id="ProtNLM"/>
    </source>
</evidence>
<evidence type="ECO:0000313" key="3">
    <source>
        <dbReference type="EMBL" id="KQK75802.1"/>
    </source>
</evidence>
<protein>
    <recommendedName>
        <fullName evidence="5">Secreted protein</fullName>
    </recommendedName>
</protein>
<feature type="chain" id="PRO_5006208385" description="Secreted protein" evidence="2">
    <location>
        <begin position="19"/>
        <end position="138"/>
    </location>
</feature>
<keyword evidence="4" id="KW-1185">Reference proteome</keyword>
<dbReference type="Proteomes" id="UP000051836">
    <property type="component" value="Unassembled WGS sequence"/>
</dbReference>
<accession>A0A0Q3UQG8</accession>
<sequence>MQGRVILLILTTIKFIAGGIKGGVGETVTLNGYHTPDRLPTAFPRGGTHKDSTSSPDAPQDESKKQDLLQSQEGRKDDERSIILHRCGTQPSVTALQGMRFAKCNVACKTFATHLLVVFSPKLRSVYTAPPVLLKVMD</sequence>
<evidence type="ECO:0000313" key="4">
    <source>
        <dbReference type="Proteomes" id="UP000051836"/>
    </source>
</evidence>
<comment type="caution">
    <text evidence="3">The sequence shown here is derived from an EMBL/GenBank/DDBJ whole genome shotgun (WGS) entry which is preliminary data.</text>
</comment>
<organism evidence="3 4">
    <name type="scientific">Amazona aestiva</name>
    <name type="common">Blue-fronted Amazon parrot</name>
    <dbReference type="NCBI Taxonomy" id="12930"/>
    <lineage>
        <taxon>Eukaryota</taxon>
        <taxon>Metazoa</taxon>
        <taxon>Chordata</taxon>
        <taxon>Craniata</taxon>
        <taxon>Vertebrata</taxon>
        <taxon>Euteleostomi</taxon>
        <taxon>Archelosauria</taxon>
        <taxon>Archosauria</taxon>
        <taxon>Dinosauria</taxon>
        <taxon>Saurischia</taxon>
        <taxon>Theropoda</taxon>
        <taxon>Coelurosauria</taxon>
        <taxon>Aves</taxon>
        <taxon>Neognathae</taxon>
        <taxon>Neoaves</taxon>
        <taxon>Telluraves</taxon>
        <taxon>Australaves</taxon>
        <taxon>Psittaciformes</taxon>
        <taxon>Psittacidae</taxon>
        <taxon>Amazona</taxon>
    </lineage>
</organism>
<evidence type="ECO:0000256" key="1">
    <source>
        <dbReference type="SAM" id="MobiDB-lite"/>
    </source>
</evidence>
<keyword evidence="2" id="KW-0732">Signal</keyword>
<reference evidence="3 4" key="1">
    <citation type="submission" date="2015-10" db="EMBL/GenBank/DDBJ databases">
        <authorList>
            <person name="Gilbert D.G."/>
        </authorList>
    </citation>
    <scope>NUCLEOTIDE SEQUENCE [LARGE SCALE GENOMIC DNA]</scope>
    <source>
        <strain evidence="3">FVVF132</strain>
    </source>
</reference>
<dbReference type="AlphaFoldDB" id="A0A0Q3UQG8"/>
<feature type="signal peptide" evidence="2">
    <location>
        <begin position="1"/>
        <end position="18"/>
    </location>
</feature>
<name>A0A0Q3UQG8_AMAAE</name>